<evidence type="ECO:0000313" key="4">
    <source>
        <dbReference type="Proteomes" id="UP001152759"/>
    </source>
</evidence>
<feature type="region of interest" description="Disordered" evidence="1">
    <location>
        <begin position="333"/>
        <end position="355"/>
    </location>
</feature>
<feature type="domain" description="25S rRNA (uridine-N(3))-methyltransferase BMT5-like" evidence="2">
    <location>
        <begin position="120"/>
        <end position="278"/>
    </location>
</feature>
<reference evidence="3" key="1">
    <citation type="submission" date="2021-12" db="EMBL/GenBank/DDBJ databases">
        <authorList>
            <person name="King R."/>
        </authorList>
    </citation>
    <scope>NUCLEOTIDE SEQUENCE</scope>
</reference>
<dbReference type="Proteomes" id="UP001152759">
    <property type="component" value="Chromosome 6"/>
</dbReference>
<dbReference type="InterPro" id="IPR019446">
    <property type="entry name" value="BMT5-like"/>
</dbReference>
<protein>
    <recommendedName>
        <fullName evidence="2">25S rRNA (uridine-N(3))-methyltransferase BMT5-like domain-containing protein</fullName>
    </recommendedName>
</protein>
<dbReference type="EMBL" id="OU963867">
    <property type="protein sequence ID" value="CAH0391352.1"/>
    <property type="molecule type" value="Genomic_DNA"/>
</dbReference>
<gene>
    <name evidence="3" type="ORF">BEMITA_LOCUS9981</name>
</gene>
<dbReference type="AlphaFoldDB" id="A0A9P0AID4"/>
<evidence type="ECO:0000256" key="1">
    <source>
        <dbReference type="SAM" id="MobiDB-lite"/>
    </source>
</evidence>
<keyword evidence="4" id="KW-1185">Reference proteome</keyword>
<dbReference type="Gene3D" id="3.40.50.150">
    <property type="entry name" value="Vaccinia Virus protein VP39"/>
    <property type="match status" value="1"/>
</dbReference>
<dbReference type="Pfam" id="PF10354">
    <property type="entry name" value="BMT5-like"/>
    <property type="match status" value="1"/>
</dbReference>
<sequence>MLLAKYTFDARKQSYRFRAGPEAGHGKVLSMILRKDPNPAPRPRDPEDFIVYGTSRLEAFPSGVHIFNTNCELIHSFDCTTYSDPLALVKLKDGSFAVKLFDSVSILKKRSNFRNYKSRLFVGEADFSFTKALVKKHKGNHPDLPRAIVATELSPEADKCRKELKFEGVETHIGIDAQELHNHAKRFKRIHWNCPYREDLTDRNFDFPRVFRNFFESCSKIQRPGDRVHVTLMQERRDDRWKKFRQQECPVVSGSAYAGYRLVRKRIFGEGRYPGYGHWKSGGKSMHSAKDEDMREFVFEKVDFGVEYPAGKRHAVKKYRPSDTEYYFECSTDCDSSSYEDSSSEEDTDAKVGDV</sequence>
<accession>A0A9P0AID4</accession>
<proteinExistence type="predicted"/>
<evidence type="ECO:0000259" key="2">
    <source>
        <dbReference type="Pfam" id="PF10354"/>
    </source>
</evidence>
<dbReference type="InterPro" id="IPR029063">
    <property type="entry name" value="SAM-dependent_MTases_sf"/>
</dbReference>
<organism evidence="3 4">
    <name type="scientific">Bemisia tabaci</name>
    <name type="common">Sweetpotato whitefly</name>
    <name type="synonym">Aleurodes tabaci</name>
    <dbReference type="NCBI Taxonomy" id="7038"/>
    <lineage>
        <taxon>Eukaryota</taxon>
        <taxon>Metazoa</taxon>
        <taxon>Ecdysozoa</taxon>
        <taxon>Arthropoda</taxon>
        <taxon>Hexapoda</taxon>
        <taxon>Insecta</taxon>
        <taxon>Pterygota</taxon>
        <taxon>Neoptera</taxon>
        <taxon>Paraneoptera</taxon>
        <taxon>Hemiptera</taxon>
        <taxon>Sternorrhyncha</taxon>
        <taxon>Aleyrodoidea</taxon>
        <taxon>Aleyrodidae</taxon>
        <taxon>Aleyrodinae</taxon>
        <taxon>Bemisia</taxon>
    </lineage>
</organism>
<dbReference type="GO" id="GO:0070042">
    <property type="term" value="F:rRNA (uridine-N3-)-methyltransferase activity"/>
    <property type="evidence" value="ECO:0007669"/>
    <property type="project" value="InterPro"/>
</dbReference>
<dbReference type="GO" id="GO:0070475">
    <property type="term" value="P:rRNA base methylation"/>
    <property type="evidence" value="ECO:0007669"/>
    <property type="project" value="InterPro"/>
</dbReference>
<evidence type="ECO:0000313" key="3">
    <source>
        <dbReference type="EMBL" id="CAH0391352.1"/>
    </source>
</evidence>
<name>A0A9P0AID4_BEMTA</name>